<sequence>MSLRTEVSLDPGESSLLAAMDMACYLRDAEIWRATEFAPVGWGKTVQRKNQRLTLLFVVVMGLLMALPVSAQAGTNQLSGDALYDAAACPAPPAGYEEFVSYPGLDMTGSLDGCLYTRADPAHVTPSGAYLETGEEVFVGRLNGGLEGTFATTYRFEAKFETDGTEIHGRCQHPVVAGSGTGGFAGATGHLDFKDIIGEPVTYVYRGHLKLT</sequence>
<evidence type="ECO:0000313" key="2">
    <source>
        <dbReference type="EMBL" id="TCO07151.1"/>
    </source>
</evidence>
<feature type="transmembrane region" description="Helical" evidence="1">
    <location>
        <begin position="53"/>
        <end position="71"/>
    </location>
</feature>
<evidence type="ECO:0000256" key="1">
    <source>
        <dbReference type="SAM" id="Phobius"/>
    </source>
</evidence>
<keyword evidence="3" id="KW-1185">Reference proteome</keyword>
<dbReference type="SUPFAM" id="SSF159238">
    <property type="entry name" value="SO1590-like"/>
    <property type="match status" value="1"/>
</dbReference>
<dbReference type="InterPro" id="IPR023159">
    <property type="entry name" value="SO1590-like_sf"/>
</dbReference>
<dbReference type="Proteomes" id="UP000295818">
    <property type="component" value="Unassembled WGS sequence"/>
</dbReference>
<keyword evidence="1" id="KW-0472">Membrane</keyword>
<dbReference type="Gene3D" id="2.40.350.10">
    <property type="entry name" value="SO1590-like"/>
    <property type="match status" value="1"/>
</dbReference>
<organism evidence="2 3">
    <name type="scientific">Kribbella orskensis</name>
    <dbReference type="NCBI Taxonomy" id="2512216"/>
    <lineage>
        <taxon>Bacteria</taxon>
        <taxon>Bacillati</taxon>
        <taxon>Actinomycetota</taxon>
        <taxon>Actinomycetes</taxon>
        <taxon>Propionibacteriales</taxon>
        <taxon>Kribbellaceae</taxon>
        <taxon>Kribbella</taxon>
    </lineage>
</organism>
<reference evidence="2 3" key="1">
    <citation type="journal article" date="2015" name="Stand. Genomic Sci.">
        <title>Genomic Encyclopedia of Bacterial and Archaeal Type Strains, Phase III: the genomes of soil and plant-associated and newly described type strains.</title>
        <authorList>
            <person name="Whitman W.B."/>
            <person name="Woyke T."/>
            <person name="Klenk H.P."/>
            <person name="Zhou Y."/>
            <person name="Lilburn T.G."/>
            <person name="Beck B.J."/>
            <person name="De Vos P."/>
            <person name="Vandamme P."/>
            <person name="Eisen J.A."/>
            <person name="Garrity G."/>
            <person name="Hugenholtz P."/>
            <person name="Kyrpides N.C."/>
        </authorList>
    </citation>
    <scope>NUCLEOTIDE SEQUENCE [LARGE SCALE GENOMIC DNA]</scope>
    <source>
        <strain evidence="2 3">VKM Ac-2538</strain>
    </source>
</reference>
<name>A0ABY2B5G1_9ACTN</name>
<keyword evidence="1" id="KW-1133">Transmembrane helix</keyword>
<accession>A0ABY2B5G1</accession>
<gene>
    <name evidence="2" type="ORF">EV644_1671</name>
</gene>
<evidence type="ECO:0008006" key="4">
    <source>
        <dbReference type="Google" id="ProtNLM"/>
    </source>
</evidence>
<protein>
    <recommendedName>
        <fullName evidence="4">Allene oxide cyclase barrel-like domain-containing protein</fullName>
    </recommendedName>
</protein>
<dbReference type="EMBL" id="SLWM01000067">
    <property type="protein sequence ID" value="TCO07151.1"/>
    <property type="molecule type" value="Genomic_DNA"/>
</dbReference>
<proteinExistence type="predicted"/>
<evidence type="ECO:0000313" key="3">
    <source>
        <dbReference type="Proteomes" id="UP000295818"/>
    </source>
</evidence>
<keyword evidence="1" id="KW-0812">Transmembrane</keyword>
<comment type="caution">
    <text evidence="2">The sequence shown here is derived from an EMBL/GenBank/DDBJ whole genome shotgun (WGS) entry which is preliminary data.</text>
</comment>